<dbReference type="InterPro" id="IPR031155">
    <property type="entry name" value="DUR"/>
</dbReference>
<keyword evidence="4 7" id="KW-0812">Transmembrane</keyword>
<dbReference type="PROSITE" id="PS50283">
    <property type="entry name" value="NA_SOLUT_SYMP_3"/>
    <property type="match status" value="1"/>
</dbReference>
<feature type="transmembrane region" description="Helical" evidence="7">
    <location>
        <begin position="211"/>
        <end position="233"/>
    </location>
</feature>
<dbReference type="SFLD" id="SFLDS00028">
    <property type="entry name" value="Proline_Racemase"/>
    <property type="match status" value="1"/>
</dbReference>
<dbReference type="Proteomes" id="UP001243330">
    <property type="component" value="Unassembled WGS sequence"/>
</dbReference>
<dbReference type="AlphaFoldDB" id="A0AAD9ALE8"/>
<evidence type="ECO:0000256" key="4">
    <source>
        <dbReference type="ARBA" id="ARBA00022692"/>
    </source>
</evidence>
<dbReference type="InterPro" id="IPR038377">
    <property type="entry name" value="Na/Glc_symporter_sf"/>
</dbReference>
<evidence type="ECO:0000313" key="8">
    <source>
        <dbReference type="EMBL" id="KAK1847669.1"/>
    </source>
</evidence>
<name>A0AAD9ALE8_9PEZI</name>
<evidence type="ECO:0000256" key="1">
    <source>
        <dbReference type="ARBA" id="ARBA00004141"/>
    </source>
</evidence>
<gene>
    <name evidence="8" type="ORF">CCHR01_09696</name>
</gene>
<dbReference type="PANTHER" id="PTHR46154:SF1">
    <property type="entry name" value="ACTIVE TRANSPORTER, PUTATIVE (AFU_ORTHOLOGUE AFUA_1G17570)-RELATED"/>
    <property type="match status" value="1"/>
</dbReference>
<evidence type="ECO:0000313" key="9">
    <source>
        <dbReference type="Proteomes" id="UP001243330"/>
    </source>
</evidence>
<dbReference type="GO" id="GO:0005886">
    <property type="term" value="C:plasma membrane"/>
    <property type="evidence" value="ECO:0007669"/>
    <property type="project" value="TreeGrafter"/>
</dbReference>
<dbReference type="InterPro" id="IPR001734">
    <property type="entry name" value="Na/solute_symporter"/>
</dbReference>
<keyword evidence="6 7" id="KW-0472">Membrane</keyword>
<reference evidence="8" key="1">
    <citation type="submission" date="2023-01" db="EMBL/GenBank/DDBJ databases">
        <title>Colletotrichum chrysophilum M932 genome sequence.</title>
        <authorList>
            <person name="Baroncelli R."/>
        </authorList>
    </citation>
    <scope>NUCLEOTIDE SEQUENCE</scope>
    <source>
        <strain evidence="8">M932</strain>
    </source>
</reference>
<dbReference type="InterPro" id="IPR008794">
    <property type="entry name" value="Pro_racemase_fam"/>
</dbReference>
<feature type="transmembrane region" description="Helical" evidence="7">
    <location>
        <begin position="95"/>
        <end position="123"/>
    </location>
</feature>
<sequence length="818" mass="88361">MILHHRAVDDSVIPSPLPQSVGYGVVVALGLLFAFGMMGVTAILKKTLREDNSKAETPKRENRSRRISGGFGTVAHLSFTFLAIVNNLLNTINMILGASAAISFLFLTDYIHTLIILILCCWLTAKVIACEAIGSIGRLYDMVLAAEEQHFVEGNYRGSLLTLTSQQGIFFAIILLVSNFGAVIMDTGYFLKAFAASPKAVVPGYVLGGVSYFSIPWCLGTVVGMASLGLEALPVFPTYPRPMTTSEVTNGLALPYVAVAVAGKGGAVAVLLMTFMAVTSTLSAQILAVSSILTFDIYRVYFNKKAGNKEVIRWGHLGVVLFGVVSAGFTAMFHYIGVDMGWTLYMLAFLGMATGLGVWLGSAYAFSGEVSISSTGGTLACMYGTVASLFSPMVYSICISLIKPDNYDWDDFKEETLAIDSEDSPIQNITTQQRKSPESTSIPISDGRVHKRWARYALCRLKTPPAMPTNTTRMTPFWINTEDWHTAGEPFRIVDKLPSGYLPEDRTVAEKRFSIIKDPAHPLDTLRQSLCHEPRGHADMYGGFITPPNDSGAHFGVLFWHKDGFSTACGHGTIALGFWAIANGIVKATEEDGSVQVVIDVPSGQVTASVAIQQGKPVHADFVNVLSYQFAKTLPVDIPSQGKPITVDLAFSGAVYATLDAAQLHLGVEPNQCNDFIKLGREIKSAIGQRANHGVYELYGVIFYNENGDVEDDADGVKQRNVTVFADGQIDRSPCGSGTGARLAVLLAQGRLGAGRSKLVHRSIISTQFEGSILSEEVSPVKDFPACIPRIRGSANLVGRMSFHIDPADPIFPGFLLR</sequence>
<protein>
    <submittedName>
        <fullName evidence="8">Urea active</fullName>
    </submittedName>
</protein>
<dbReference type="Pfam" id="PF00474">
    <property type="entry name" value="SSF"/>
    <property type="match status" value="1"/>
</dbReference>
<dbReference type="PANTHER" id="PTHR46154">
    <property type="match status" value="1"/>
</dbReference>
<feature type="transmembrane region" description="Helical" evidence="7">
    <location>
        <begin position="20"/>
        <end position="44"/>
    </location>
</feature>
<feature type="transmembrane region" description="Helical" evidence="7">
    <location>
        <begin position="342"/>
        <end position="366"/>
    </location>
</feature>
<dbReference type="GO" id="GO:0015204">
    <property type="term" value="F:urea transmembrane transporter activity"/>
    <property type="evidence" value="ECO:0007669"/>
    <property type="project" value="InterPro"/>
</dbReference>
<comment type="subcellular location">
    <subcellularLocation>
        <location evidence="1">Membrane</location>
        <topology evidence="1">Multi-pass membrane protein</topology>
    </subcellularLocation>
</comment>
<keyword evidence="5 7" id="KW-1133">Transmembrane helix</keyword>
<feature type="transmembrane region" description="Helical" evidence="7">
    <location>
        <begin position="282"/>
        <end position="302"/>
    </location>
</feature>
<evidence type="ECO:0000256" key="5">
    <source>
        <dbReference type="ARBA" id="ARBA00022989"/>
    </source>
</evidence>
<feature type="transmembrane region" description="Helical" evidence="7">
    <location>
        <begin position="69"/>
        <end position="89"/>
    </location>
</feature>
<comment type="similarity">
    <text evidence="3">Belongs to the proline racemase family.</text>
</comment>
<accession>A0AAD9ALE8</accession>
<comment type="caution">
    <text evidence="8">The sequence shown here is derived from an EMBL/GenBank/DDBJ whole genome shotgun (WGS) entry which is preliminary data.</text>
</comment>
<evidence type="ECO:0000256" key="6">
    <source>
        <dbReference type="ARBA" id="ARBA00023136"/>
    </source>
</evidence>
<organism evidence="8 9">
    <name type="scientific">Colletotrichum chrysophilum</name>
    <dbReference type="NCBI Taxonomy" id="1836956"/>
    <lineage>
        <taxon>Eukaryota</taxon>
        <taxon>Fungi</taxon>
        <taxon>Dikarya</taxon>
        <taxon>Ascomycota</taxon>
        <taxon>Pezizomycotina</taxon>
        <taxon>Sordariomycetes</taxon>
        <taxon>Hypocreomycetidae</taxon>
        <taxon>Glomerellales</taxon>
        <taxon>Glomerellaceae</taxon>
        <taxon>Colletotrichum</taxon>
        <taxon>Colletotrichum gloeosporioides species complex</taxon>
    </lineage>
</organism>
<feature type="transmembrane region" description="Helical" evidence="7">
    <location>
        <begin position="169"/>
        <end position="191"/>
    </location>
</feature>
<keyword evidence="9" id="KW-1185">Reference proteome</keyword>
<dbReference type="Pfam" id="PF05544">
    <property type="entry name" value="Pro_racemase"/>
    <property type="match status" value="1"/>
</dbReference>
<proteinExistence type="inferred from homology"/>
<dbReference type="Gene3D" id="1.20.1730.10">
    <property type="entry name" value="Sodium/glucose cotransporter"/>
    <property type="match status" value="1"/>
</dbReference>
<feature type="transmembrane region" description="Helical" evidence="7">
    <location>
        <begin position="378"/>
        <end position="397"/>
    </location>
</feature>
<dbReference type="CDD" id="cd11476">
    <property type="entry name" value="SLC5sbd_DUR3"/>
    <property type="match status" value="1"/>
</dbReference>
<evidence type="ECO:0000256" key="7">
    <source>
        <dbReference type="SAM" id="Phobius"/>
    </source>
</evidence>
<comment type="similarity">
    <text evidence="2">Belongs to the sodium:solute symporter (SSF) (TC 2.A.21) family.</text>
</comment>
<dbReference type="SUPFAM" id="SSF54506">
    <property type="entry name" value="Diaminopimelate epimerase-like"/>
    <property type="match status" value="1"/>
</dbReference>
<dbReference type="EMBL" id="JAQOWY010000195">
    <property type="protein sequence ID" value="KAK1847669.1"/>
    <property type="molecule type" value="Genomic_DNA"/>
</dbReference>
<evidence type="ECO:0000256" key="2">
    <source>
        <dbReference type="ARBA" id="ARBA00006434"/>
    </source>
</evidence>
<evidence type="ECO:0000256" key="3">
    <source>
        <dbReference type="ARBA" id="ARBA00007529"/>
    </source>
</evidence>
<feature type="transmembrane region" description="Helical" evidence="7">
    <location>
        <begin position="314"/>
        <end position="336"/>
    </location>
</feature>
<dbReference type="Gene3D" id="3.10.310.10">
    <property type="entry name" value="Diaminopimelate Epimerase, Chain A, domain 1"/>
    <property type="match status" value="2"/>
</dbReference>